<accession>A0A0E9XVU7</accession>
<evidence type="ECO:0000313" key="1">
    <source>
        <dbReference type="EMBL" id="JAI06843.1"/>
    </source>
</evidence>
<dbReference type="AlphaFoldDB" id="A0A0E9XVU7"/>
<reference evidence="1" key="1">
    <citation type="submission" date="2014-11" db="EMBL/GenBank/DDBJ databases">
        <authorList>
            <person name="Amaro Gonzalez C."/>
        </authorList>
    </citation>
    <scope>NUCLEOTIDE SEQUENCE</scope>
</reference>
<sequence length="29" mass="3469">MITMRTDTNQNNTVTIYCFNDYNPKTKKI</sequence>
<name>A0A0E9XVU7_ANGAN</name>
<dbReference type="EMBL" id="GBXM01001735">
    <property type="protein sequence ID" value="JAI06843.1"/>
    <property type="molecule type" value="Transcribed_RNA"/>
</dbReference>
<protein>
    <submittedName>
        <fullName evidence="1">Uncharacterized protein</fullName>
    </submittedName>
</protein>
<organism evidence="1">
    <name type="scientific">Anguilla anguilla</name>
    <name type="common">European freshwater eel</name>
    <name type="synonym">Muraena anguilla</name>
    <dbReference type="NCBI Taxonomy" id="7936"/>
    <lineage>
        <taxon>Eukaryota</taxon>
        <taxon>Metazoa</taxon>
        <taxon>Chordata</taxon>
        <taxon>Craniata</taxon>
        <taxon>Vertebrata</taxon>
        <taxon>Euteleostomi</taxon>
        <taxon>Actinopterygii</taxon>
        <taxon>Neopterygii</taxon>
        <taxon>Teleostei</taxon>
        <taxon>Anguilliformes</taxon>
        <taxon>Anguillidae</taxon>
        <taxon>Anguilla</taxon>
    </lineage>
</organism>
<reference evidence="1" key="2">
    <citation type="journal article" date="2015" name="Fish Shellfish Immunol.">
        <title>Early steps in the European eel (Anguilla anguilla)-Vibrio vulnificus interaction in the gills: Role of the RtxA13 toxin.</title>
        <authorList>
            <person name="Callol A."/>
            <person name="Pajuelo D."/>
            <person name="Ebbesson L."/>
            <person name="Teles M."/>
            <person name="MacKenzie S."/>
            <person name="Amaro C."/>
        </authorList>
    </citation>
    <scope>NUCLEOTIDE SEQUENCE</scope>
</reference>
<proteinExistence type="predicted"/>